<evidence type="ECO:0000313" key="2">
    <source>
        <dbReference type="Proteomes" id="UP001281410"/>
    </source>
</evidence>
<dbReference type="PANTHER" id="PTHR10492:SF94">
    <property type="entry name" value="ATP-DEPENDENT DNA HELICASE"/>
    <property type="match status" value="1"/>
</dbReference>
<gene>
    <name evidence="1" type="ORF">Dsin_009089</name>
</gene>
<dbReference type="EMBL" id="JANJYJ010000003">
    <property type="protein sequence ID" value="KAK3222064.1"/>
    <property type="molecule type" value="Genomic_DNA"/>
</dbReference>
<dbReference type="PANTHER" id="PTHR10492">
    <property type="match status" value="1"/>
</dbReference>
<keyword evidence="2" id="KW-1185">Reference proteome</keyword>
<evidence type="ECO:0008006" key="3">
    <source>
        <dbReference type="Google" id="ProtNLM"/>
    </source>
</evidence>
<sequence>MDEIERFQSARWISPPEAIWRIYGFILNEIYPSVITLQLHLEDRQIISFQKSDNLTHIMNNDFKSKTMLTEFFNINRNNDKAKKLLYKEFPEHFVWNKRDKIWIPRKQCQIIGRIVTTNPIEGERYYLRLLLNHIRGPKSFEDLKTVNGVKTSSFHESALLYGLLESDNSLEQCLQEASLYQMPYTLRRLFATILVYCKLNNPKMLWNKFEIFLSEDYNKMNTVLSNLTIKTLQSVNSTLELMGNNINDYHLVDYNIDLNEDEK</sequence>
<dbReference type="AlphaFoldDB" id="A0AAE0AR45"/>
<proteinExistence type="predicted"/>
<evidence type="ECO:0000313" key="1">
    <source>
        <dbReference type="EMBL" id="KAK3222064.1"/>
    </source>
</evidence>
<dbReference type="Proteomes" id="UP001281410">
    <property type="component" value="Unassembled WGS sequence"/>
</dbReference>
<name>A0AAE0AR45_9ROSI</name>
<protein>
    <recommendedName>
        <fullName evidence="3">Helitron helicase-like domain-containing protein</fullName>
    </recommendedName>
</protein>
<reference evidence="1" key="1">
    <citation type="journal article" date="2023" name="Plant J.">
        <title>Genome sequences and population genomics provide insights into the demographic history, inbreeding, and mutation load of two 'living fossil' tree species of Dipteronia.</title>
        <authorList>
            <person name="Feng Y."/>
            <person name="Comes H.P."/>
            <person name="Chen J."/>
            <person name="Zhu S."/>
            <person name="Lu R."/>
            <person name="Zhang X."/>
            <person name="Li P."/>
            <person name="Qiu J."/>
            <person name="Olsen K.M."/>
            <person name="Qiu Y."/>
        </authorList>
    </citation>
    <scope>NUCLEOTIDE SEQUENCE</scope>
    <source>
        <strain evidence="1">NBL</strain>
    </source>
</reference>
<comment type="caution">
    <text evidence="1">The sequence shown here is derived from an EMBL/GenBank/DDBJ whole genome shotgun (WGS) entry which is preliminary data.</text>
</comment>
<organism evidence="1 2">
    <name type="scientific">Dipteronia sinensis</name>
    <dbReference type="NCBI Taxonomy" id="43782"/>
    <lineage>
        <taxon>Eukaryota</taxon>
        <taxon>Viridiplantae</taxon>
        <taxon>Streptophyta</taxon>
        <taxon>Embryophyta</taxon>
        <taxon>Tracheophyta</taxon>
        <taxon>Spermatophyta</taxon>
        <taxon>Magnoliopsida</taxon>
        <taxon>eudicotyledons</taxon>
        <taxon>Gunneridae</taxon>
        <taxon>Pentapetalae</taxon>
        <taxon>rosids</taxon>
        <taxon>malvids</taxon>
        <taxon>Sapindales</taxon>
        <taxon>Sapindaceae</taxon>
        <taxon>Hippocastanoideae</taxon>
        <taxon>Acereae</taxon>
        <taxon>Dipteronia</taxon>
    </lineage>
</organism>
<accession>A0AAE0AR45</accession>